<evidence type="ECO:0000256" key="8">
    <source>
        <dbReference type="ARBA" id="ARBA00023239"/>
    </source>
</evidence>
<keyword evidence="7 10" id="KW-0067">ATP-binding</keyword>
<comment type="pathway">
    <text evidence="1 10">Carbohydrate biosynthesis; gluconeogenesis.</text>
</comment>
<dbReference type="CDD" id="cd00484">
    <property type="entry name" value="PEPCK_ATP"/>
    <property type="match status" value="1"/>
</dbReference>
<dbReference type="Gene3D" id="3.90.228.20">
    <property type="match status" value="1"/>
</dbReference>
<feature type="binding site" evidence="10">
    <location>
        <position position="185"/>
    </location>
    <ligand>
        <name>substrate</name>
    </ligand>
</feature>
<evidence type="ECO:0000256" key="5">
    <source>
        <dbReference type="ARBA" id="ARBA00022741"/>
    </source>
</evidence>
<evidence type="ECO:0000256" key="6">
    <source>
        <dbReference type="ARBA" id="ARBA00022793"/>
    </source>
</evidence>
<protein>
    <recommendedName>
        <fullName evidence="3 10">Phosphoenolpyruvate carboxykinase (ATP)</fullName>
        <shortName evidence="10">PCK</shortName>
        <shortName evidence="10">PEP carboxykinase</shortName>
        <shortName evidence="10">PEPCK</shortName>
        <ecNumber evidence="3 10">4.1.1.49</ecNumber>
    </recommendedName>
</protein>
<comment type="function">
    <text evidence="10">Involved in the gluconeogenesis. Catalyzes the conversion of oxaloacetate (OAA) to phosphoenolpyruvate (PEP) through direct phosphoryl transfer between the nucleoside triphosphate and OAA.</text>
</comment>
<comment type="cofactor">
    <cofactor evidence="10">
        <name>Mn(2+)</name>
        <dbReference type="ChEBI" id="CHEBI:29035"/>
    </cofactor>
    <text evidence="10">Binds 1 Mn(2+) ion per subunit.</text>
</comment>
<dbReference type="GO" id="GO:0004612">
    <property type="term" value="F:phosphoenolpyruvate carboxykinase (ATP) activity"/>
    <property type="evidence" value="ECO:0007669"/>
    <property type="project" value="UniProtKB-UniRule"/>
</dbReference>
<feature type="binding site" evidence="10">
    <location>
        <position position="247"/>
    </location>
    <ligand>
        <name>Mn(2+)</name>
        <dbReference type="ChEBI" id="CHEBI:29035"/>
    </ligand>
</feature>
<keyword evidence="10" id="KW-0963">Cytoplasm</keyword>
<dbReference type="GO" id="GO:0016301">
    <property type="term" value="F:kinase activity"/>
    <property type="evidence" value="ECO:0007669"/>
    <property type="project" value="UniProtKB-KW"/>
</dbReference>
<comment type="catalytic activity">
    <reaction evidence="9 10">
        <text>oxaloacetate + ATP = phosphoenolpyruvate + ADP + CO2</text>
        <dbReference type="Rhea" id="RHEA:18617"/>
        <dbReference type="ChEBI" id="CHEBI:16452"/>
        <dbReference type="ChEBI" id="CHEBI:16526"/>
        <dbReference type="ChEBI" id="CHEBI:30616"/>
        <dbReference type="ChEBI" id="CHEBI:58702"/>
        <dbReference type="ChEBI" id="CHEBI:456216"/>
        <dbReference type="EC" id="4.1.1.49"/>
    </reaction>
</comment>
<evidence type="ECO:0000256" key="1">
    <source>
        <dbReference type="ARBA" id="ARBA00004742"/>
    </source>
</evidence>
<sequence>MSHKIATALECVLSQAHWNWEPPALYEEAIRGSEARLAHSGALVAYTGRHTGRSPHDKFIVKEPSSAEKIWWGTVNTPISPQQFDHLYERLCDYLRTKKVFVQDLEVCAAPRYRTPIRVITEYAWHSLFARNLFLRSRRENHMPEITVICAPSFHTLPERDGTRSETFIVLHLAKKMILIGGTPYAGEIKKSVFTLLNYLLPQQGVLPMHCSANMGADGQTALFFGLSGTGKTTLSTDPDRPLIGDDEHGWSDEGVFNFEGGCYAKVIGLRRETEPEIYHAVHQFGTILENVVLEEPSRTIRFDDASITENTRAAYPIEFLPHIVPTGTGPHPRTIFFLTYDAFGVLPPIALLRDDQVISYFLLGYTAKVAGTERGVAEPQATFSPCFGGPFWPLPPRTYAQMLQERIAHAKARVWLLNTGTIGGPYGVGKRISLPYTRALVRAALDGSLERVPFEEDPNFGLRFPAYCPGLSALVTNPKATWQDPHAYKAKAQELAQLFREQLQKYPQGGSV</sequence>
<gene>
    <name evidence="10" type="primary">pckA</name>
    <name evidence="11" type="ORF">HGMM_F01E02C02</name>
</gene>
<keyword evidence="11" id="KW-0808">Transferase</keyword>
<feature type="binding site" evidence="10">
    <location>
        <begin position="226"/>
        <end position="234"/>
    </location>
    <ligand>
        <name>ATP</name>
        <dbReference type="ChEBI" id="CHEBI:30616"/>
    </ligand>
</feature>
<dbReference type="EMBL" id="AP011629">
    <property type="protein sequence ID" value="BAL52459.1"/>
    <property type="molecule type" value="Genomic_DNA"/>
</dbReference>
<accession>H5S8H3</accession>
<keyword evidence="11" id="KW-0418">Kinase</keyword>
<feature type="binding site" evidence="10">
    <location>
        <position position="313"/>
    </location>
    <ligand>
        <name>substrate</name>
    </ligand>
</feature>
<dbReference type="HAMAP" id="MF_00453">
    <property type="entry name" value="PEPCK_ATP"/>
    <property type="match status" value="1"/>
</dbReference>
<name>H5S8H3_9BACT</name>
<keyword evidence="5 10" id="KW-0547">Nucleotide-binding</keyword>
<feature type="binding site" evidence="10">
    <location>
        <position position="53"/>
    </location>
    <ligand>
        <name>substrate</name>
    </ligand>
</feature>
<dbReference type="InterPro" id="IPR008210">
    <property type="entry name" value="PEP_carboxykinase_N"/>
</dbReference>
<evidence type="ECO:0000256" key="3">
    <source>
        <dbReference type="ARBA" id="ARBA00012363"/>
    </source>
</evidence>
<feature type="binding site" evidence="10">
    <location>
        <position position="191"/>
    </location>
    <ligand>
        <name>Mn(2+)</name>
        <dbReference type="ChEBI" id="CHEBI:29035"/>
    </ligand>
</feature>
<keyword evidence="11" id="KW-0670">Pyruvate</keyword>
<proteinExistence type="inferred from homology"/>
<dbReference type="GO" id="GO:0046872">
    <property type="term" value="F:metal ion binding"/>
    <property type="evidence" value="ECO:0007669"/>
    <property type="project" value="UniProtKB-KW"/>
</dbReference>
<dbReference type="GO" id="GO:0006094">
    <property type="term" value="P:gluconeogenesis"/>
    <property type="evidence" value="ECO:0007669"/>
    <property type="project" value="UniProtKB-UniRule"/>
</dbReference>
<evidence type="ECO:0000313" key="11">
    <source>
        <dbReference type="EMBL" id="BAL52459.1"/>
    </source>
</evidence>
<dbReference type="UniPathway" id="UPA00138"/>
<dbReference type="PANTHER" id="PTHR30031">
    <property type="entry name" value="PHOSPHOENOLPYRUVATE CARBOXYKINASE ATP"/>
    <property type="match status" value="1"/>
</dbReference>
<comment type="similarity">
    <text evidence="2 10">Belongs to the phosphoenolpyruvate carboxykinase (ATP) family.</text>
</comment>
<dbReference type="PANTHER" id="PTHR30031:SF0">
    <property type="entry name" value="PHOSPHOENOLPYRUVATE CARBOXYKINASE (ATP)"/>
    <property type="match status" value="1"/>
</dbReference>
<keyword evidence="10" id="KW-0479">Metal-binding</keyword>
<feature type="binding site" evidence="10">
    <location>
        <position position="275"/>
    </location>
    <ligand>
        <name>ATP</name>
        <dbReference type="ChEBI" id="CHEBI:30616"/>
    </ligand>
</feature>
<dbReference type="Gene3D" id="2.170.8.10">
    <property type="entry name" value="Phosphoenolpyruvate Carboxykinase, domain 2"/>
    <property type="match status" value="1"/>
</dbReference>
<reference evidence="11" key="2">
    <citation type="journal article" date="2012" name="PLoS ONE">
        <title>A Deeply Branching Thermophilic Bacterium with an Ancient Acetyl-CoA Pathway Dominates a Subsurface Ecosystem.</title>
        <authorList>
            <person name="Takami H."/>
            <person name="Noguchi H."/>
            <person name="Takaki Y."/>
            <person name="Uchiyama I."/>
            <person name="Toyoda A."/>
            <person name="Nishi S."/>
            <person name="Chee G.-J."/>
            <person name="Arai W."/>
            <person name="Nunoura T."/>
            <person name="Itoh T."/>
            <person name="Hattori M."/>
            <person name="Takai K."/>
        </authorList>
    </citation>
    <scope>NUCLEOTIDE SEQUENCE</scope>
</reference>
<dbReference type="Pfam" id="PF01293">
    <property type="entry name" value="PEPCK_ATP"/>
    <property type="match status" value="1"/>
</dbReference>
<evidence type="ECO:0000256" key="10">
    <source>
        <dbReference type="HAMAP-Rule" id="MF_00453"/>
    </source>
</evidence>
<dbReference type="GO" id="GO:0005829">
    <property type="term" value="C:cytosol"/>
    <property type="evidence" value="ECO:0007669"/>
    <property type="project" value="TreeGrafter"/>
</dbReference>
<dbReference type="Gene3D" id="3.40.449.10">
    <property type="entry name" value="Phosphoenolpyruvate Carboxykinase, domain 1"/>
    <property type="match status" value="1"/>
</dbReference>
<keyword evidence="10" id="KW-0464">Manganese</keyword>
<feature type="binding site" evidence="10">
    <location>
        <position position="438"/>
    </location>
    <ligand>
        <name>ATP</name>
        <dbReference type="ChEBI" id="CHEBI:30616"/>
    </ligand>
</feature>
<feature type="binding site" evidence="10">
    <location>
        <position position="191"/>
    </location>
    <ligand>
        <name>substrate</name>
    </ligand>
</feature>
<dbReference type="GO" id="GO:0005524">
    <property type="term" value="F:ATP binding"/>
    <property type="evidence" value="ECO:0007669"/>
    <property type="project" value="UniProtKB-UniRule"/>
</dbReference>
<organism evidence="11">
    <name type="scientific">uncultured Acetothermia bacterium</name>
    <dbReference type="NCBI Taxonomy" id="236499"/>
    <lineage>
        <taxon>Bacteria</taxon>
        <taxon>Candidatus Bipolaricaulota</taxon>
        <taxon>environmental samples</taxon>
    </lineage>
</organism>
<reference evidence="11" key="1">
    <citation type="journal article" date="2005" name="Environ. Microbiol.">
        <title>Genetic and functional properties of uncultivated thermophilic crenarchaeotes from a subsurface gold mine as revealed by analysis of genome fragments.</title>
        <authorList>
            <person name="Nunoura T."/>
            <person name="Hirayama H."/>
            <person name="Takami H."/>
            <person name="Oida H."/>
            <person name="Nishi S."/>
            <person name="Shimamura S."/>
            <person name="Suzuki Y."/>
            <person name="Inagaki F."/>
            <person name="Takai K."/>
            <person name="Nealson K.H."/>
            <person name="Horikoshi K."/>
        </authorList>
    </citation>
    <scope>NUCLEOTIDE SEQUENCE</scope>
</reference>
<feature type="binding site" evidence="10">
    <location>
        <position position="210"/>
    </location>
    <ligand>
        <name>ATP</name>
        <dbReference type="ChEBI" id="CHEBI:30616"/>
    </ligand>
</feature>
<dbReference type="NCBIfam" id="NF006821">
    <property type="entry name" value="PRK09344.1-3"/>
    <property type="match status" value="1"/>
</dbReference>
<dbReference type="EC" id="4.1.1.49" evidence="3 10"/>
<keyword evidence="4 10" id="KW-0312">Gluconeogenesis</keyword>
<comment type="subcellular location">
    <subcellularLocation>
        <location evidence="10">Cytoplasm</location>
    </subcellularLocation>
</comment>
<keyword evidence="8 10" id="KW-0456">Lyase</keyword>
<feature type="binding site" evidence="10">
    <location>
        <position position="210"/>
    </location>
    <ligand>
        <name>Mn(2+)</name>
        <dbReference type="ChEBI" id="CHEBI:29035"/>
    </ligand>
</feature>
<dbReference type="InterPro" id="IPR001272">
    <property type="entry name" value="PEP_carboxykinase_ATP"/>
</dbReference>
<dbReference type="InterPro" id="IPR013035">
    <property type="entry name" value="PEP_carboxykinase_C"/>
</dbReference>
<dbReference type="NCBIfam" id="TIGR00224">
    <property type="entry name" value="pckA"/>
    <property type="match status" value="1"/>
</dbReference>
<dbReference type="SUPFAM" id="SSF53795">
    <property type="entry name" value="PEP carboxykinase-like"/>
    <property type="match status" value="1"/>
</dbReference>
<dbReference type="PIRSF" id="PIRSF006294">
    <property type="entry name" value="PEP_crbxkin"/>
    <property type="match status" value="1"/>
</dbReference>
<evidence type="ECO:0000256" key="9">
    <source>
        <dbReference type="ARBA" id="ARBA00047371"/>
    </source>
</evidence>
<evidence type="ECO:0000256" key="2">
    <source>
        <dbReference type="ARBA" id="ARBA00006052"/>
    </source>
</evidence>
<feature type="binding site" evidence="10">
    <location>
        <begin position="432"/>
        <end position="433"/>
    </location>
    <ligand>
        <name>ATP</name>
        <dbReference type="ChEBI" id="CHEBI:30616"/>
    </ligand>
</feature>
<dbReference type="PROSITE" id="PS00532">
    <property type="entry name" value="PEPCK_ATP"/>
    <property type="match status" value="1"/>
</dbReference>
<dbReference type="SUPFAM" id="SSF68923">
    <property type="entry name" value="PEP carboxykinase N-terminal domain"/>
    <property type="match status" value="1"/>
</dbReference>
<keyword evidence="6 10" id="KW-0210">Decarboxylase</keyword>
<dbReference type="NCBIfam" id="NF006820">
    <property type="entry name" value="PRK09344.1-2"/>
    <property type="match status" value="1"/>
</dbReference>
<feature type="binding site" evidence="10">
    <location>
        <position position="313"/>
    </location>
    <ligand>
        <name>ATP</name>
        <dbReference type="ChEBI" id="CHEBI:30616"/>
    </ligand>
</feature>
<dbReference type="InterPro" id="IPR015994">
    <property type="entry name" value="PEPCK_ATP_CS"/>
</dbReference>
<evidence type="ECO:0000256" key="7">
    <source>
        <dbReference type="ARBA" id="ARBA00022840"/>
    </source>
</evidence>
<feature type="binding site" evidence="10">
    <location>
        <position position="191"/>
    </location>
    <ligand>
        <name>ATP</name>
        <dbReference type="ChEBI" id="CHEBI:30616"/>
    </ligand>
</feature>
<dbReference type="AlphaFoldDB" id="H5S8H3"/>
<evidence type="ECO:0000256" key="4">
    <source>
        <dbReference type="ARBA" id="ARBA00022432"/>
    </source>
</evidence>